<keyword evidence="1" id="KW-0472">Membrane</keyword>
<reference evidence="2 3" key="1">
    <citation type="submission" date="2024-09" db="EMBL/GenBank/DDBJ databases">
        <authorList>
            <person name="Sun Q."/>
            <person name="Mori K."/>
        </authorList>
    </citation>
    <scope>NUCLEOTIDE SEQUENCE [LARGE SCALE GENOMIC DNA]</scope>
    <source>
        <strain evidence="2 3">TISTR 1856</strain>
    </source>
</reference>
<feature type="transmembrane region" description="Helical" evidence="1">
    <location>
        <begin position="99"/>
        <end position="120"/>
    </location>
</feature>
<comment type="caution">
    <text evidence="2">The sequence shown here is derived from an EMBL/GenBank/DDBJ whole genome shotgun (WGS) entry which is preliminary data.</text>
</comment>
<name>A0ABV5LX83_9ACTN</name>
<feature type="transmembrane region" description="Helical" evidence="1">
    <location>
        <begin position="65"/>
        <end position="87"/>
    </location>
</feature>
<feature type="transmembrane region" description="Helical" evidence="1">
    <location>
        <begin position="140"/>
        <end position="157"/>
    </location>
</feature>
<keyword evidence="3" id="KW-1185">Reference proteome</keyword>
<evidence type="ECO:0000256" key="1">
    <source>
        <dbReference type="SAM" id="Phobius"/>
    </source>
</evidence>
<keyword evidence="1" id="KW-1133">Transmembrane helix</keyword>
<feature type="transmembrane region" description="Helical" evidence="1">
    <location>
        <begin position="32"/>
        <end position="53"/>
    </location>
</feature>
<accession>A0ABV5LX83</accession>
<organism evidence="2 3">
    <name type="scientific">Kineococcus gynurae</name>
    <dbReference type="NCBI Taxonomy" id="452979"/>
    <lineage>
        <taxon>Bacteria</taxon>
        <taxon>Bacillati</taxon>
        <taxon>Actinomycetota</taxon>
        <taxon>Actinomycetes</taxon>
        <taxon>Kineosporiales</taxon>
        <taxon>Kineosporiaceae</taxon>
        <taxon>Kineococcus</taxon>
    </lineage>
</organism>
<evidence type="ECO:0000313" key="3">
    <source>
        <dbReference type="Proteomes" id="UP001589748"/>
    </source>
</evidence>
<sequence>MPAAQPARPGRVEVDAETWSTLQWALHATTRLLGTVSVLVGALIALGGAARLAAPAYTVQAQVPAATAVWGGLLILAGILTVVGSLADRVPSGRKLAAAGLLAQALTTAVFGIGFVLAAGQEHPPPGAPHVAPLTGIGTWLGWSVHAATYGLLTTVVRR</sequence>
<gene>
    <name evidence="2" type="ORF">ACFFVI_16735</name>
</gene>
<keyword evidence="1" id="KW-0812">Transmembrane</keyword>
<proteinExistence type="predicted"/>
<evidence type="ECO:0000313" key="2">
    <source>
        <dbReference type="EMBL" id="MFB9378611.1"/>
    </source>
</evidence>
<dbReference type="Proteomes" id="UP001589748">
    <property type="component" value="Unassembled WGS sequence"/>
</dbReference>
<dbReference type="EMBL" id="JBHMDM010000007">
    <property type="protein sequence ID" value="MFB9378611.1"/>
    <property type="molecule type" value="Genomic_DNA"/>
</dbReference>
<protein>
    <submittedName>
        <fullName evidence="2">Uncharacterized protein</fullName>
    </submittedName>
</protein>
<dbReference type="RefSeq" id="WP_380136709.1">
    <property type="nucleotide sequence ID" value="NZ_JBHLUI010000008.1"/>
</dbReference>